<protein>
    <submittedName>
        <fullName evidence="1">Uncharacterized protein</fullName>
    </submittedName>
</protein>
<comment type="caution">
    <text evidence="1">The sequence shown here is derived from an EMBL/GenBank/DDBJ whole genome shotgun (WGS) entry which is preliminary data.</text>
</comment>
<proteinExistence type="predicted"/>
<dbReference type="AlphaFoldDB" id="A0AAJ2BHR7"/>
<name>A0AAJ2BHR7_9PSED</name>
<accession>A0AAJ2BHR7</accession>
<evidence type="ECO:0000313" key="2">
    <source>
        <dbReference type="Proteomes" id="UP001268036"/>
    </source>
</evidence>
<dbReference type="EMBL" id="JAVJAF010000001">
    <property type="protein sequence ID" value="MDR6234483.1"/>
    <property type="molecule type" value="Genomic_DNA"/>
</dbReference>
<evidence type="ECO:0000313" key="1">
    <source>
        <dbReference type="EMBL" id="MDR6234483.1"/>
    </source>
</evidence>
<dbReference type="Proteomes" id="UP001268036">
    <property type="component" value="Unassembled WGS sequence"/>
</dbReference>
<sequence>MRPGHFAARARLRGLVRAPARVTGHLFDDIPQYPLTTTQGWRKVDLLGFLQDPPP</sequence>
<organism evidence="1 2">
    <name type="scientific">Pseudomonas oryzihabitans</name>
    <dbReference type="NCBI Taxonomy" id="47885"/>
    <lineage>
        <taxon>Bacteria</taxon>
        <taxon>Pseudomonadati</taxon>
        <taxon>Pseudomonadota</taxon>
        <taxon>Gammaproteobacteria</taxon>
        <taxon>Pseudomonadales</taxon>
        <taxon>Pseudomonadaceae</taxon>
        <taxon>Pseudomonas</taxon>
    </lineage>
</organism>
<gene>
    <name evidence="1" type="ORF">QE440_002224</name>
</gene>
<reference evidence="1" key="1">
    <citation type="submission" date="2023-08" db="EMBL/GenBank/DDBJ databases">
        <title>Functional and genomic diversity of the sorghum phyllosphere microbiome.</title>
        <authorList>
            <person name="Shade A."/>
        </authorList>
    </citation>
    <scope>NUCLEOTIDE SEQUENCE</scope>
    <source>
        <strain evidence="1">SORGH_AS_0201</strain>
    </source>
</reference>